<dbReference type="Proteomes" id="UP000316726">
    <property type="component" value="Chromosome 3"/>
</dbReference>
<evidence type="ECO:0000256" key="1">
    <source>
        <dbReference type="SAM" id="MobiDB-lite"/>
    </source>
</evidence>
<accession>A0A5B8MIY0</accession>
<feature type="region of interest" description="Disordered" evidence="1">
    <location>
        <begin position="285"/>
        <end position="316"/>
    </location>
</feature>
<organism evidence="2 3">
    <name type="scientific">Chloropicon primus</name>
    <dbReference type="NCBI Taxonomy" id="1764295"/>
    <lineage>
        <taxon>Eukaryota</taxon>
        <taxon>Viridiplantae</taxon>
        <taxon>Chlorophyta</taxon>
        <taxon>Chloropicophyceae</taxon>
        <taxon>Chloropicales</taxon>
        <taxon>Chloropicaceae</taxon>
        <taxon>Chloropicon</taxon>
    </lineage>
</organism>
<dbReference type="OrthoDB" id="2012960at2759"/>
<keyword evidence="3" id="KW-1185">Reference proteome</keyword>
<dbReference type="AlphaFoldDB" id="A0A5B8MIY0"/>
<proteinExistence type="predicted"/>
<evidence type="ECO:0000313" key="2">
    <source>
        <dbReference type="EMBL" id="QDZ20231.1"/>
    </source>
</evidence>
<feature type="compositionally biased region" description="Basic and acidic residues" evidence="1">
    <location>
        <begin position="23"/>
        <end position="49"/>
    </location>
</feature>
<name>A0A5B8MIY0_9CHLO</name>
<dbReference type="EMBL" id="CP031036">
    <property type="protein sequence ID" value="QDZ20231.1"/>
    <property type="molecule type" value="Genomic_DNA"/>
</dbReference>
<evidence type="ECO:0000313" key="3">
    <source>
        <dbReference type="Proteomes" id="UP000316726"/>
    </source>
</evidence>
<feature type="region of interest" description="Disordered" evidence="1">
    <location>
        <begin position="23"/>
        <end position="56"/>
    </location>
</feature>
<protein>
    <submittedName>
        <fullName evidence="2">Uncharacterized protein</fullName>
    </submittedName>
</protein>
<feature type="region of interest" description="Disordered" evidence="1">
    <location>
        <begin position="344"/>
        <end position="377"/>
    </location>
</feature>
<sequence length="585" mass="63061">MLMRGGKGKGGIEEENEGGYCCYKEEERRGEGGEEGGGGRREGRCEDPGSRPVPDLLAPIAGEALLDPNRGRKECEEGTTRGYPAWRVGLTCLDEFDRRGKGSSSPSVPLRLRGSLEAKVPHTKIFPKSRGTLSASPLVVFTLGGTFEWPERSESSLGLRTGVLQKVDVRNAKDTLGVGLDLYPKRTLRLQARRRADLPKQGVHLGILRYGVTLSRSTSGSGGPPGEIGVRAELRTPVGVSVTGEASTSGACGLRMGVQIKPTYVRGGFGLVSSAIAAAADLRSGRRGGQKERGHLIPPYSETLGGGEPSRGKEERRLPGGFLCHELSVSFQEPKFGPPWGTHFRRVPSRPKPVSPTLDAGLSGEPPQEQDPAPQRKKEIAVVGGHWIDPGGDTGAPGEREMNLHIADRVTSKLARRGWAVWRPENNEKGREDYTWPEYLDWVGDRTRDNVAVVEIHGQGKIGEIPAQGVIGDEGSPLNRVLGEKFGFFPIDYTRRGVPRHGGTIVEAFDTDEFRKLTPLERYAAAESVSDSIANSVCKAYDDEAKAVLPGCSATGCPVDVGYARRKGFRVKSYGAPRKNSAAPS</sequence>
<reference evidence="2 3" key="1">
    <citation type="submission" date="2018-07" db="EMBL/GenBank/DDBJ databases">
        <title>The complete nuclear genome of the prasinophyte Chloropicon primus (CCMP1205).</title>
        <authorList>
            <person name="Pombert J.-F."/>
            <person name="Otis C."/>
            <person name="Turmel M."/>
            <person name="Lemieux C."/>
        </authorList>
    </citation>
    <scope>NUCLEOTIDE SEQUENCE [LARGE SCALE GENOMIC DNA]</scope>
    <source>
        <strain evidence="2 3">CCMP1205</strain>
    </source>
</reference>
<gene>
    <name evidence="2" type="ORF">A3770_03p27490</name>
</gene>